<evidence type="ECO:0000256" key="12">
    <source>
        <dbReference type="ARBA" id="ARBA00023157"/>
    </source>
</evidence>
<dbReference type="PANTHER" id="PTHR12011:SF433">
    <property type="entry name" value="ADHESION G PROTEIN-COUPLED RECEPTOR E1-LIKE-RELATED"/>
    <property type="match status" value="1"/>
</dbReference>
<keyword evidence="9 18" id="KW-1133">Transmembrane helix</keyword>
<keyword evidence="23" id="KW-1185">Reference proteome</keyword>
<dbReference type="Gene3D" id="2.10.25.10">
    <property type="entry name" value="Laminin"/>
    <property type="match status" value="5"/>
</dbReference>
<dbReference type="InterPro" id="IPR000152">
    <property type="entry name" value="EGF-type_Asp/Asn_hydroxyl_site"/>
</dbReference>
<evidence type="ECO:0000256" key="1">
    <source>
        <dbReference type="ARBA" id="ARBA00004613"/>
    </source>
</evidence>
<dbReference type="CDD" id="cd00054">
    <property type="entry name" value="EGF_CA"/>
    <property type="match status" value="5"/>
</dbReference>
<keyword evidence="15" id="KW-0807">Transducer</keyword>
<dbReference type="SUPFAM" id="SSF57184">
    <property type="entry name" value="Growth factor receptor domain"/>
    <property type="match status" value="1"/>
</dbReference>
<evidence type="ECO:0000256" key="6">
    <source>
        <dbReference type="ARBA" id="ARBA00022692"/>
    </source>
</evidence>
<feature type="disulfide bond" evidence="16">
    <location>
        <begin position="119"/>
        <end position="129"/>
    </location>
</feature>
<dbReference type="GO" id="GO:0005886">
    <property type="term" value="C:plasma membrane"/>
    <property type="evidence" value="ECO:0007669"/>
    <property type="project" value="UniProtKB-SubCell"/>
</dbReference>
<dbReference type="AlphaFoldDB" id="A0AAW0Q0K5"/>
<keyword evidence="8" id="KW-0677">Repeat</keyword>
<dbReference type="FunFam" id="2.10.25.10:FF:000038">
    <property type="entry name" value="Fibrillin 2"/>
    <property type="match status" value="1"/>
</dbReference>
<keyword evidence="11 18" id="KW-0472">Membrane</keyword>
<dbReference type="InterPro" id="IPR001740">
    <property type="entry name" value="GPCR_2_EMR1-like_rcpt"/>
</dbReference>
<feature type="transmembrane region" description="Helical" evidence="18">
    <location>
        <begin position="587"/>
        <end position="605"/>
    </location>
</feature>
<dbReference type="Pfam" id="PF07645">
    <property type="entry name" value="EGF_CA"/>
    <property type="match status" value="5"/>
</dbReference>
<keyword evidence="13" id="KW-0675">Receptor</keyword>
<dbReference type="Gene3D" id="2.60.220.50">
    <property type="match status" value="1"/>
</dbReference>
<dbReference type="SUPFAM" id="SSF57196">
    <property type="entry name" value="EGF/Laminin"/>
    <property type="match status" value="2"/>
</dbReference>
<dbReference type="PROSITE" id="PS00010">
    <property type="entry name" value="ASX_HYDROXYL"/>
    <property type="match status" value="5"/>
</dbReference>
<proteinExistence type="predicted"/>
<dbReference type="Gene3D" id="1.20.1070.10">
    <property type="entry name" value="Rhodopsin 7-helix transmembrane proteins"/>
    <property type="match status" value="1"/>
</dbReference>
<evidence type="ECO:0000256" key="3">
    <source>
        <dbReference type="ARBA" id="ARBA00022475"/>
    </source>
</evidence>
<dbReference type="PROSITE" id="PS01187">
    <property type="entry name" value="EGF_CA"/>
    <property type="match status" value="1"/>
</dbReference>
<feature type="transmembrane region" description="Helical" evidence="18">
    <location>
        <begin position="552"/>
        <end position="575"/>
    </location>
</feature>
<evidence type="ECO:0000256" key="2">
    <source>
        <dbReference type="ARBA" id="ARBA00004651"/>
    </source>
</evidence>
<evidence type="ECO:0000313" key="23">
    <source>
        <dbReference type="Proteomes" id="UP001460270"/>
    </source>
</evidence>
<dbReference type="GO" id="GO:0004930">
    <property type="term" value="F:G protein-coupled receptor activity"/>
    <property type="evidence" value="ECO:0007669"/>
    <property type="project" value="UniProtKB-KW"/>
</dbReference>
<dbReference type="PROSITE" id="PS50026">
    <property type="entry name" value="EGF_3"/>
    <property type="match status" value="5"/>
</dbReference>
<dbReference type="Proteomes" id="UP001460270">
    <property type="component" value="Unassembled WGS sequence"/>
</dbReference>
<evidence type="ECO:0000256" key="13">
    <source>
        <dbReference type="ARBA" id="ARBA00023170"/>
    </source>
</evidence>
<feature type="region of interest" description="Disordered" evidence="17">
    <location>
        <begin position="816"/>
        <end position="835"/>
    </location>
</feature>
<evidence type="ECO:0000259" key="20">
    <source>
        <dbReference type="PROSITE" id="PS50221"/>
    </source>
</evidence>
<feature type="compositionally biased region" description="Basic and acidic residues" evidence="17">
    <location>
        <begin position="826"/>
        <end position="835"/>
    </location>
</feature>
<feature type="domain" description="EGF-like" evidence="19">
    <location>
        <begin position="157"/>
        <end position="194"/>
    </location>
</feature>
<keyword evidence="6 18" id="KW-0812">Transmembrane</keyword>
<dbReference type="SUPFAM" id="SSF81321">
    <property type="entry name" value="Family A G protein-coupled receptor-like"/>
    <property type="match status" value="1"/>
</dbReference>
<dbReference type="InterPro" id="IPR000832">
    <property type="entry name" value="GPCR_2_secretin-like"/>
</dbReference>
<accession>A0AAW0Q0K5</accession>
<keyword evidence="10" id="KW-0297">G-protein coupled receptor</keyword>
<feature type="domain" description="GAIN-B" evidence="20">
    <location>
        <begin position="394"/>
        <end position="545"/>
    </location>
</feature>
<feature type="domain" description="EGF-like" evidence="19">
    <location>
        <begin position="201"/>
        <end position="244"/>
    </location>
</feature>
<dbReference type="Pfam" id="PF00002">
    <property type="entry name" value="7tm_2"/>
    <property type="match status" value="1"/>
</dbReference>
<reference evidence="23" key="1">
    <citation type="submission" date="2024-04" db="EMBL/GenBank/DDBJ databases">
        <title>Salinicola lusitanus LLJ914,a marine bacterium isolated from the Okinawa Trough.</title>
        <authorList>
            <person name="Li J."/>
        </authorList>
    </citation>
    <scope>NUCLEOTIDE SEQUENCE [LARGE SCALE GENOMIC DNA]</scope>
</reference>
<dbReference type="FunFam" id="2.10.25.10:FF:000014">
    <property type="entry name" value="Latent-transforming growth factor beta-binding protein 3"/>
    <property type="match status" value="1"/>
</dbReference>
<dbReference type="FunFam" id="1.20.1070.10:FF:000136">
    <property type="entry name" value="Adhesion G protein-coupled receptor E5"/>
    <property type="match status" value="1"/>
</dbReference>
<protein>
    <submittedName>
        <fullName evidence="22">Uncharacterized protein</fullName>
    </submittedName>
</protein>
<feature type="transmembrane region" description="Helical" evidence="18">
    <location>
        <begin position="765"/>
        <end position="787"/>
    </location>
</feature>
<feature type="compositionally biased region" description="Low complexity" evidence="17">
    <location>
        <begin position="816"/>
        <end position="825"/>
    </location>
</feature>
<evidence type="ECO:0000256" key="9">
    <source>
        <dbReference type="ARBA" id="ARBA00022989"/>
    </source>
</evidence>
<keyword evidence="5 16" id="KW-0245">EGF-like domain</keyword>
<dbReference type="PRINTS" id="PR01128">
    <property type="entry name" value="EMR1HORMONER"/>
</dbReference>
<dbReference type="InterPro" id="IPR000742">
    <property type="entry name" value="EGF"/>
</dbReference>
<feature type="transmembrane region" description="Helical" evidence="18">
    <location>
        <begin position="611"/>
        <end position="633"/>
    </location>
</feature>
<organism evidence="22 23">
    <name type="scientific">Mugilogobius chulae</name>
    <name type="common">yellowstripe goby</name>
    <dbReference type="NCBI Taxonomy" id="88201"/>
    <lineage>
        <taxon>Eukaryota</taxon>
        <taxon>Metazoa</taxon>
        <taxon>Chordata</taxon>
        <taxon>Craniata</taxon>
        <taxon>Vertebrata</taxon>
        <taxon>Euteleostomi</taxon>
        <taxon>Actinopterygii</taxon>
        <taxon>Neopterygii</taxon>
        <taxon>Teleostei</taxon>
        <taxon>Neoteleostei</taxon>
        <taxon>Acanthomorphata</taxon>
        <taxon>Gobiaria</taxon>
        <taxon>Gobiiformes</taxon>
        <taxon>Gobioidei</taxon>
        <taxon>Gobiidae</taxon>
        <taxon>Gobionellinae</taxon>
        <taxon>Mugilogobius</taxon>
    </lineage>
</organism>
<feature type="transmembrane region" description="Helical" evidence="18">
    <location>
        <begin position="692"/>
        <end position="714"/>
    </location>
</feature>
<evidence type="ECO:0000256" key="7">
    <source>
        <dbReference type="ARBA" id="ARBA00022729"/>
    </source>
</evidence>
<dbReference type="PROSITE" id="PS50261">
    <property type="entry name" value="G_PROTEIN_RECEP_F2_4"/>
    <property type="match status" value="1"/>
</dbReference>
<feature type="domain" description="G-protein coupled receptors family 2 profile 2" evidence="21">
    <location>
        <begin position="550"/>
        <end position="788"/>
    </location>
</feature>
<dbReference type="SMART" id="SM00303">
    <property type="entry name" value="GPS"/>
    <property type="match status" value="1"/>
</dbReference>
<evidence type="ECO:0000256" key="14">
    <source>
        <dbReference type="ARBA" id="ARBA00023180"/>
    </source>
</evidence>
<dbReference type="Pfam" id="PF01825">
    <property type="entry name" value="GPS"/>
    <property type="match status" value="1"/>
</dbReference>
<dbReference type="InterPro" id="IPR046338">
    <property type="entry name" value="GAIN_dom_sf"/>
</dbReference>
<dbReference type="InterPro" id="IPR018097">
    <property type="entry name" value="EGF_Ca-bd_CS"/>
</dbReference>
<evidence type="ECO:0000256" key="8">
    <source>
        <dbReference type="ARBA" id="ARBA00022737"/>
    </source>
</evidence>
<dbReference type="GO" id="GO:0007166">
    <property type="term" value="P:cell surface receptor signaling pathway"/>
    <property type="evidence" value="ECO:0007669"/>
    <property type="project" value="InterPro"/>
</dbReference>
<comment type="subcellular location">
    <subcellularLocation>
        <location evidence="2">Cell membrane</location>
        <topology evidence="2">Multi-pass membrane protein</topology>
    </subcellularLocation>
    <subcellularLocation>
        <location evidence="1">Secreted</location>
    </subcellularLocation>
</comment>
<keyword evidence="7" id="KW-0732">Signal</keyword>
<dbReference type="SMART" id="SM00181">
    <property type="entry name" value="EGF"/>
    <property type="match status" value="6"/>
</dbReference>
<dbReference type="InterPro" id="IPR017981">
    <property type="entry name" value="GPCR_2-like_7TM"/>
</dbReference>
<dbReference type="EMBL" id="JBBPFD010000002">
    <property type="protein sequence ID" value="KAK7940444.1"/>
    <property type="molecule type" value="Genomic_DNA"/>
</dbReference>
<keyword evidence="4" id="KW-0964">Secreted</keyword>
<comment type="caution">
    <text evidence="16">Lacks conserved residue(s) required for the propagation of feature annotation.</text>
</comment>
<dbReference type="InterPro" id="IPR001881">
    <property type="entry name" value="EGF-like_Ca-bd_dom"/>
</dbReference>
<dbReference type="InterPro" id="IPR009030">
    <property type="entry name" value="Growth_fac_rcpt_cys_sf"/>
</dbReference>
<keyword evidence="14" id="KW-0325">Glycoprotein</keyword>
<evidence type="ECO:0000259" key="19">
    <source>
        <dbReference type="PROSITE" id="PS50026"/>
    </source>
</evidence>
<dbReference type="SMART" id="SM00179">
    <property type="entry name" value="EGF_CA"/>
    <property type="match status" value="6"/>
</dbReference>
<evidence type="ECO:0000256" key="15">
    <source>
        <dbReference type="ARBA" id="ARBA00023224"/>
    </source>
</evidence>
<dbReference type="InterPro" id="IPR057244">
    <property type="entry name" value="GAIN_B"/>
</dbReference>
<keyword evidence="12 16" id="KW-1015">Disulfide bond</keyword>
<dbReference type="GO" id="GO:0005576">
    <property type="term" value="C:extracellular region"/>
    <property type="evidence" value="ECO:0007669"/>
    <property type="project" value="UniProtKB-SubCell"/>
</dbReference>
<comment type="caution">
    <text evidence="22">The sequence shown here is derived from an EMBL/GenBank/DDBJ whole genome shotgun (WGS) entry which is preliminary data.</text>
</comment>
<gene>
    <name evidence="22" type="ORF">WMY93_003770</name>
</gene>
<evidence type="ECO:0000259" key="21">
    <source>
        <dbReference type="PROSITE" id="PS50261"/>
    </source>
</evidence>
<evidence type="ECO:0000256" key="16">
    <source>
        <dbReference type="PROSITE-ProRule" id="PRU00076"/>
    </source>
</evidence>
<evidence type="ECO:0000256" key="5">
    <source>
        <dbReference type="ARBA" id="ARBA00022536"/>
    </source>
</evidence>
<evidence type="ECO:0000256" key="10">
    <source>
        <dbReference type="ARBA" id="ARBA00023040"/>
    </source>
</evidence>
<dbReference type="GO" id="GO:0007189">
    <property type="term" value="P:adenylate cyclase-activating G protein-coupled receptor signaling pathway"/>
    <property type="evidence" value="ECO:0007669"/>
    <property type="project" value="TreeGrafter"/>
</dbReference>
<dbReference type="InterPro" id="IPR049883">
    <property type="entry name" value="NOTCH1_EGF-like"/>
</dbReference>
<name>A0AAW0Q0K5_9GOBI</name>
<dbReference type="GO" id="GO:0030855">
    <property type="term" value="P:epithelial cell differentiation"/>
    <property type="evidence" value="ECO:0007669"/>
    <property type="project" value="UniProtKB-ARBA"/>
</dbReference>
<dbReference type="InterPro" id="IPR000203">
    <property type="entry name" value="GPS"/>
</dbReference>
<dbReference type="PANTHER" id="PTHR12011">
    <property type="entry name" value="ADHESION G-PROTEIN COUPLED RECEPTOR"/>
    <property type="match status" value="1"/>
</dbReference>
<feature type="transmembrane region" description="Helical" evidence="18">
    <location>
        <begin position="735"/>
        <end position="753"/>
    </location>
</feature>
<feature type="domain" description="EGF-like" evidence="19">
    <location>
        <begin position="14"/>
        <end position="58"/>
    </location>
</feature>
<sequence>MQARICQDKGVCVDVDECNEEEYDDEFLGPCGENANCFNMEGSFYCQCKKGFRTLTNSVNFTAASSETCSDIHECSEEKGICGPNSACVNTVGDYICFCENGFASSGKAEFRKSDNVFCTEICEKNATCKNSEGSYSCVCDEGFVMSLSGNREQCEDVDECLEKDICGKNATCKNSEGSYSCVCDEGFEMSLSGNREQCKAINECLKENICGKNGTCVNSDGSYSCVCDEGFVLSLSGNRKQCEDICVINNTICGNGTCHHGDSGHYCACHSGFSNYGNVQARCTALKCEVLGNKTSAEKDFSPAYDLMMEVTNKCKQTAESQTSSILNGDELLEKLLSVIDQVLSGQSFHCKRKVSTFLDTVEGILGLIAPFTTPPGQKKSFNLTDLELHLHKGSNMPQGKVTLSMPDTKLDIQMETVAGASSQYPDFAAVALLSYRGLENATNGFFEGVKKEDKEKIEINSRIVTITVTNQNTNQLEEPVLITLNHLKQLNRSTRCVFWDSSINGGAWSTRGCQVKESNPNYTVCACHHLSSFAVLMALTDVEDIFELKLITWVGLSLSLICLFICILTFGLIRSIQSPRNKIHLHLCISLFLAYAIFLIGISRTENKVGCAVFAGLLHFFFLASFCWMCLEGIQLFRMVVLVFNASFRTVYLMAAGYGVPAVIVSISALANAKGYGTERYCWLNLDSIWTFFGPVCIILFVNIIFFLITVWKLAQKFSSLNPDLDKLQKIKTFTITAVAQLCLLGIMWIFGCFQFEEKSITMSYLFTIFASLQGVFLFVMHCLCSKQVRDEYRNILSRCCAPQKKAYSEFGYTHSSKTTGSKSTHDTGESNM</sequence>
<feature type="transmembrane region" description="Helical" evidence="18">
    <location>
        <begin position="653"/>
        <end position="672"/>
    </location>
</feature>
<keyword evidence="3" id="KW-1003">Cell membrane</keyword>
<evidence type="ECO:0000313" key="22">
    <source>
        <dbReference type="EMBL" id="KAK7940444.1"/>
    </source>
</evidence>
<feature type="domain" description="EGF-like" evidence="19">
    <location>
        <begin position="115"/>
        <end position="156"/>
    </location>
</feature>
<dbReference type="GO" id="GO:0005509">
    <property type="term" value="F:calcium ion binding"/>
    <property type="evidence" value="ECO:0007669"/>
    <property type="project" value="InterPro"/>
</dbReference>
<dbReference type="PRINTS" id="PR00249">
    <property type="entry name" value="GPCRSECRETIN"/>
</dbReference>
<evidence type="ECO:0000256" key="17">
    <source>
        <dbReference type="SAM" id="MobiDB-lite"/>
    </source>
</evidence>
<evidence type="ECO:0000256" key="11">
    <source>
        <dbReference type="ARBA" id="ARBA00023136"/>
    </source>
</evidence>
<dbReference type="PROSITE" id="PS50221">
    <property type="entry name" value="GAIN_B"/>
    <property type="match status" value="1"/>
</dbReference>
<evidence type="ECO:0000256" key="18">
    <source>
        <dbReference type="SAM" id="Phobius"/>
    </source>
</evidence>
<feature type="domain" description="EGF-like" evidence="19">
    <location>
        <begin position="71"/>
        <end position="106"/>
    </location>
</feature>
<evidence type="ECO:0000256" key="4">
    <source>
        <dbReference type="ARBA" id="ARBA00022525"/>
    </source>
</evidence>